<gene>
    <name evidence="2" type="ORF">KIPB_008078</name>
</gene>
<dbReference type="AlphaFoldDB" id="A0A9K3D2A7"/>
<accession>A0A9K3D2A7</accession>
<feature type="chain" id="PRO_5039928675" evidence="1">
    <location>
        <begin position="30"/>
        <end position="302"/>
    </location>
</feature>
<sequence length="302" mass="32614">MATARQHRLVPLACLLLLVCMSLVSVVSAAFDNEPLPYARETRKDVDRHFDTMDVAPKSSCSNDNKLTVDMPDFNYYISFTLTGGDDDQCSVQEFKKNGSPYGQTFKKVTDGDAATLNLQYGVAENGANGLGTYSLSCTAEIDHPGSGTHEYTLPYGTFTVYGDGSVPFTVEVSANFNGFGDSQWGTYVWTYCASDGLTGYKNMYVCDGNSYTITVKDRNSNTLDVWTGEVSAGQDIELWASGSGNDTQGTLTVPGVHSFGSGYTVTVTDTTTNNVVYSGDCEDITSELTMDLPVATYLVTL</sequence>
<feature type="signal peptide" evidence="1">
    <location>
        <begin position="1"/>
        <end position="29"/>
    </location>
</feature>
<protein>
    <submittedName>
        <fullName evidence="2">Uncharacterized protein</fullName>
    </submittedName>
</protein>
<evidence type="ECO:0000313" key="3">
    <source>
        <dbReference type="Proteomes" id="UP000265618"/>
    </source>
</evidence>
<keyword evidence="3" id="KW-1185">Reference proteome</keyword>
<dbReference type="EMBL" id="BDIP01002412">
    <property type="protein sequence ID" value="GIQ86260.1"/>
    <property type="molecule type" value="Genomic_DNA"/>
</dbReference>
<evidence type="ECO:0000313" key="2">
    <source>
        <dbReference type="EMBL" id="GIQ86260.1"/>
    </source>
</evidence>
<dbReference type="Proteomes" id="UP000265618">
    <property type="component" value="Unassembled WGS sequence"/>
</dbReference>
<comment type="caution">
    <text evidence="2">The sequence shown here is derived from an EMBL/GenBank/DDBJ whole genome shotgun (WGS) entry which is preliminary data.</text>
</comment>
<feature type="non-terminal residue" evidence="2">
    <location>
        <position position="1"/>
    </location>
</feature>
<reference evidence="2 3" key="1">
    <citation type="journal article" date="2018" name="PLoS ONE">
        <title>The draft genome of Kipferlia bialata reveals reductive genome evolution in fornicate parasites.</title>
        <authorList>
            <person name="Tanifuji G."/>
            <person name="Takabayashi S."/>
            <person name="Kume K."/>
            <person name="Takagi M."/>
            <person name="Nakayama T."/>
            <person name="Kamikawa R."/>
            <person name="Inagaki Y."/>
            <person name="Hashimoto T."/>
        </authorList>
    </citation>
    <scope>NUCLEOTIDE SEQUENCE [LARGE SCALE GENOMIC DNA]</scope>
    <source>
        <strain evidence="2">NY0173</strain>
    </source>
</reference>
<name>A0A9K3D2A7_9EUKA</name>
<organism evidence="2 3">
    <name type="scientific">Kipferlia bialata</name>
    <dbReference type="NCBI Taxonomy" id="797122"/>
    <lineage>
        <taxon>Eukaryota</taxon>
        <taxon>Metamonada</taxon>
        <taxon>Carpediemonas-like organisms</taxon>
        <taxon>Kipferlia</taxon>
    </lineage>
</organism>
<proteinExistence type="predicted"/>
<keyword evidence="1" id="KW-0732">Signal</keyword>
<evidence type="ECO:0000256" key="1">
    <source>
        <dbReference type="SAM" id="SignalP"/>
    </source>
</evidence>